<evidence type="ECO:0000256" key="2">
    <source>
        <dbReference type="ARBA" id="ARBA00022737"/>
    </source>
</evidence>
<feature type="domain" description="LIM zinc-binding" evidence="7">
    <location>
        <begin position="692"/>
        <end position="750"/>
    </location>
</feature>
<feature type="region of interest" description="Disordered" evidence="6">
    <location>
        <begin position="755"/>
        <end position="834"/>
    </location>
</feature>
<feature type="compositionally biased region" description="Polar residues" evidence="6">
    <location>
        <begin position="467"/>
        <end position="482"/>
    </location>
</feature>
<keyword evidence="9" id="KW-1185">Reference proteome</keyword>
<evidence type="ECO:0000259" key="7">
    <source>
        <dbReference type="PROSITE" id="PS50023"/>
    </source>
</evidence>
<proteinExistence type="predicted"/>
<evidence type="ECO:0000256" key="5">
    <source>
        <dbReference type="PROSITE-ProRule" id="PRU00125"/>
    </source>
</evidence>
<evidence type="ECO:0000313" key="8">
    <source>
        <dbReference type="EMBL" id="CAK7228401.1"/>
    </source>
</evidence>
<evidence type="ECO:0000256" key="1">
    <source>
        <dbReference type="ARBA" id="ARBA00022723"/>
    </source>
</evidence>
<evidence type="ECO:0000256" key="4">
    <source>
        <dbReference type="ARBA" id="ARBA00023038"/>
    </source>
</evidence>
<dbReference type="EMBL" id="CAWUHC010000072">
    <property type="protein sequence ID" value="CAK7228401.1"/>
    <property type="molecule type" value="Genomic_DNA"/>
</dbReference>
<keyword evidence="3 5" id="KW-0862">Zinc</keyword>
<feature type="compositionally biased region" description="Gly residues" evidence="6">
    <location>
        <begin position="132"/>
        <end position="142"/>
    </location>
</feature>
<dbReference type="Gene3D" id="2.10.110.10">
    <property type="entry name" value="Cysteine Rich Protein"/>
    <property type="match status" value="2"/>
</dbReference>
<keyword evidence="2" id="KW-0677">Repeat</keyword>
<keyword evidence="1 5" id="KW-0479">Metal-binding</keyword>
<feature type="compositionally biased region" description="Low complexity" evidence="6">
    <location>
        <begin position="273"/>
        <end position="285"/>
    </location>
</feature>
<feature type="compositionally biased region" description="Low complexity" evidence="6">
    <location>
        <begin position="533"/>
        <end position="561"/>
    </location>
</feature>
<dbReference type="PANTHER" id="PTHR24205">
    <property type="entry name" value="FOUR AND A HALF LIM DOMAINS PROTEIN"/>
    <property type="match status" value="1"/>
</dbReference>
<reference evidence="8 9" key="1">
    <citation type="submission" date="2024-01" db="EMBL/GenBank/DDBJ databases">
        <authorList>
            <person name="Allen C."/>
            <person name="Tagirdzhanova G."/>
        </authorList>
    </citation>
    <scope>NUCLEOTIDE SEQUENCE [LARGE SCALE GENOMIC DNA]</scope>
</reference>
<dbReference type="CDD" id="cd09397">
    <property type="entry name" value="LIM1_UF1"/>
    <property type="match status" value="1"/>
</dbReference>
<feature type="compositionally biased region" description="Basic and acidic residues" evidence="6">
    <location>
        <begin position="507"/>
        <end position="524"/>
    </location>
</feature>
<dbReference type="PANTHER" id="PTHR24205:SF16">
    <property type="entry name" value="GH01042P-RELATED"/>
    <property type="match status" value="1"/>
</dbReference>
<feature type="region of interest" description="Disordered" evidence="6">
    <location>
        <begin position="32"/>
        <end position="409"/>
    </location>
</feature>
<feature type="domain" description="LIM zinc-binding" evidence="7">
    <location>
        <begin position="628"/>
        <end position="691"/>
    </location>
</feature>
<evidence type="ECO:0000313" key="9">
    <source>
        <dbReference type="Proteomes" id="UP001642406"/>
    </source>
</evidence>
<feature type="compositionally biased region" description="Low complexity" evidence="6">
    <location>
        <begin position="53"/>
        <end position="83"/>
    </location>
</feature>
<gene>
    <name evidence="8" type="ORF">SBRCBS47491_006892</name>
</gene>
<evidence type="ECO:0000256" key="3">
    <source>
        <dbReference type="ARBA" id="ARBA00022833"/>
    </source>
</evidence>
<organism evidence="8 9">
    <name type="scientific">Sporothrix bragantina</name>
    <dbReference type="NCBI Taxonomy" id="671064"/>
    <lineage>
        <taxon>Eukaryota</taxon>
        <taxon>Fungi</taxon>
        <taxon>Dikarya</taxon>
        <taxon>Ascomycota</taxon>
        <taxon>Pezizomycotina</taxon>
        <taxon>Sordariomycetes</taxon>
        <taxon>Sordariomycetidae</taxon>
        <taxon>Ophiostomatales</taxon>
        <taxon>Ophiostomataceae</taxon>
        <taxon>Sporothrix</taxon>
    </lineage>
</organism>
<dbReference type="PROSITE" id="PS00478">
    <property type="entry name" value="LIM_DOMAIN_1"/>
    <property type="match status" value="1"/>
</dbReference>
<feature type="compositionally biased region" description="Polar residues" evidence="6">
    <location>
        <begin position="331"/>
        <end position="366"/>
    </location>
</feature>
<feature type="compositionally biased region" description="Low complexity" evidence="6">
    <location>
        <begin position="755"/>
        <end position="768"/>
    </location>
</feature>
<accession>A0ABP0C920</accession>
<feature type="compositionally biased region" description="Basic and acidic residues" evidence="6">
    <location>
        <begin position="564"/>
        <end position="604"/>
    </location>
</feature>
<dbReference type="Pfam" id="PF00412">
    <property type="entry name" value="LIM"/>
    <property type="match status" value="2"/>
</dbReference>
<evidence type="ECO:0000256" key="6">
    <source>
        <dbReference type="SAM" id="MobiDB-lite"/>
    </source>
</evidence>
<feature type="compositionally biased region" description="Low complexity" evidence="6">
    <location>
        <begin position="386"/>
        <end position="407"/>
    </location>
</feature>
<protein>
    <recommendedName>
        <fullName evidence="7">LIM zinc-binding domain-containing protein</fullName>
    </recommendedName>
</protein>
<sequence length="834" mass="89282">MDRPASFLPTIKCSSCGQEIEISMMGEHVCGGGAEEVAAPPPPAPANFDQFMSYGSKSNNSKSYNDNYSNNNYNDNNSFGYGSRDQDRSNRLPPKVDTSAANRSYYRAGQLTPVSNSSGSQSVSPKTPVGMMMGGMRTGGLGSSNNGASGRGNDRGGSSYSNNGGGNEYFEPKIAGEFDSPSQPRRPGGYGVMDDVVDAYPPPSTSPKRQQPNLLQRMNTIAPGPFDMNSSSAGSGGLGRKPTNARNAFPRQANNSDYSRENMEKANNTFPINNSSSSSNNNNNNGNDDDFQPPLFNRAGTFPRLNESAEPPSRTPSAPGPRPDRNRRQQDNMSNYNNDAYSSGNNNYNSPTYGGNPYSNGNSPPSDRTRRPSMGPDTSRAPPPRTSLLRPRTSGRDGSSSGSSNGSIPQINLAAEFGIGNPYHSASNSMSSTVSSVLSRPGIPFSSSQSSFSSASSFSTSSSTNSLNNINNAREQQRPKPSNNNNNNNNNMADFDSLMNDLQSMNTRDEPVPARRPSQDDRGRTGGYGGFGDSSNSIASSNSNKSYNSNNNSGYNSSNGSRTSPDRRPQSRGRNDMRGDMRDDMDRGYGVNLRREPSRARDPSLGRSNTRAAAQPPMPPMPPMPSRGNCKACGDLITGKSVSSADGRLTGRYHKACFVCTTCSEPFSSATFYVHDDKPYCESHYHAVNGSLCGTCNIGIEGPYLADEADTKHHPNCFVCGDCQQPLRDGYFEVSGGVYCERDALKRVQQMWLSQSMPTSAAPSTSSSRGGGMGNSLTVPRGLPSGPNVARRPSAGLPNSNAMGSAARPFGLPSGNRLAPRPRMEKRMTRLGMM</sequence>
<dbReference type="PROSITE" id="PS50023">
    <property type="entry name" value="LIM_DOMAIN_2"/>
    <property type="match status" value="2"/>
</dbReference>
<feature type="region of interest" description="Disordered" evidence="6">
    <location>
        <begin position="427"/>
        <end position="624"/>
    </location>
</feature>
<dbReference type="SMART" id="SM00132">
    <property type="entry name" value="LIM"/>
    <property type="match status" value="2"/>
</dbReference>
<comment type="caution">
    <text evidence="8">The sequence shown here is derived from an EMBL/GenBank/DDBJ whole genome shotgun (WGS) entry which is preliminary data.</text>
</comment>
<keyword evidence="4 5" id="KW-0440">LIM domain</keyword>
<dbReference type="InterPro" id="IPR001781">
    <property type="entry name" value="Znf_LIM"/>
</dbReference>
<dbReference type="CDD" id="cd08368">
    <property type="entry name" value="LIM"/>
    <property type="match status" value="1"/>
</dbReference>
<feature type="compositionally biased region" description="Polar residues" evidence="6">
    <location>
        <begin position="206"/>
        <end position="219"/>
    </location>
</feature>
<dbReference type="Proteomes" id="UP001642406">
    <property type="component" value="Unassembled WGS sequence"/>
</dbReference>
<dbReference type="SUPFAM" id="SSF57716">
    <property type="entry name" value="Glucocorticoid receptor-like (DNA-binding domain)"/>
    <property type="match status" value="1"/>
</dbReference>
<feature type="compositionally biased region" description="Low complexity" evidence="6">
    <location>
        <begin position="427"/>
        <end position="466"/>
    </location>
</feature>
<name>A0ABP0C920_9PEZI</name>
<feature type="compositionally biased region" description="Low complexity" evidence="6">
    <location>
        <begin position="115"/>
        <end position="131"/>
    </location>
</feature>